<feature type="region of interest" description="Disordered" evidence="1">
    <location>
        <begin position="1"/>
        <end position="21"/>
    </location>
</feature>
<dbReference type="Proteomes" id="UP001432322">
    <property type="component" value="Unassembled WGS sequence"/>
</dbReference>
<keyword evidence="3" id="KW-1185">Reference proteome</keyword>
<sequence>QLQQLQQQPSTSKQPQQQPRKQLQLTAAQIAKQEERAKAMRAQQAIIDSVTKPQVLLQVQHSQPQLLQQAPIPRLSAADQALLATMAHKLRLPTPGVQHPQQQRVMPAAMMSGADRATITDEVSAAIVDCVLLPENEQLLLLSTRHTIKEPEMIELYDAKMDTIARLISTRFNKDLDVQRILGHLRHLKSCARATDHTKNRASTFRTSIARVAAHLHISSDPTFIERQAAALRATTAPASSPLSLMSAKPPPPPISVKPQLEAVVQPPKAMSPIEATPTMASVIGLKPFLPALPQDTVPEVMKKDEDTVAGQSTAAVAVKQEEVDITSIEERPTVKEEESTVAEVKMEEEEEEVGGAAPEAREKEGKKENGKGGHEEDSKHAIESDFREARRQPKPPEGAGAGSPRKGARRAPATPVKSRGGAVAPASVFTVSIAQSPRPMMRPEVILTPRKEEMEQTREEKVVKPRMSPLQLLQSPNGGSPVVKRKRGRPRKEVKLAEEEAKRRAEEDEEERKKEKEKEEKKAEEEEQRARDEAKKVEEEQEWEAREVAVREEEKRRKEEEEKQRKEKMEKERKEEEEVARKKKKMEDEAQKAADLEKMREEEEKAKEDQKRNEKGRKAAGRDVHMKMEMSADEEEEEEGSTVADEPDTSTCSGGAKGRARTSLFRRLLNAQKDVHVRRYTEDAADWTAFDVFLSKNYQRMCSCSRREPSQSYALDIKRNCWSVYGEEGKETYERKARMWREAGRPRVYWGSQTVVEQEDRLVTDDKGMQVLPLGGGYDGIVNKSRTDSESSQPPLLIKQEDEEMDGVPVKRQGQDEEMIDVEGMEEEAAAAAAAGGGATASSATSTTATTAAETAGGAEEKKGAKAKAVRPKKEPSSDKKKKAARGENKHEDFMHSGNTPRSKGKKAKPDPTKPLIVDGVPVNPLAEPAVANAYGFDPAKDIVALGQGQLKSAYRRGKAQLDTPHIDVKRYKLEVKHDHLLDDDDHDDTYRVEPMEGVEESAASFHSGGGGEMMGAEGMSAQPMGGEHHHPADRPISPALGTPHHHQQQQSPFSPMQPRSASFSRRPVLPAKPAPPPLIPHAPSPLAARRLTASAADAGWAASKSGGGGNGGNGRRRSDAGGERRERERTPGGRSPTRKSSQYSPAELPTTPTTPSTPASAAAAGGSAAAAAAKLTRLSQAEQFSMAAPKVIEAPRLATPVTPTASSAASSTTSVGSSLSKEKEGNDETLPVDLFCLQMARITAEIERANAILAGNYSHNGH</sequence>
<protein>
    <submittedName>
        <fullName evidence="2">Uncharacterized protein</fullName>
    </submittedName>
</protein>
<feature type="compositionally biased region" description="Low complexity" evidence="1">
    <location>
        <begin position="1151"/>
        <end position="1164"/>
    </location>
</feature>
<accession>A0AAV5VI47</accession>
<evidence type="ECO:0000256" key="1">
    <source>
        <dbReference type="SAM" id="MobiDB-lite"/>
    </source>
</evidence>
<feature type="compositionally biased region" description="Basic and acidic residues" evidence="1">
    <location>
        <begin position="492"/>
        <end position="631"/>
    </location>
</feature>
<feature type="compositionally biased region" description="Basic and acidic residues" evidence="1">
    <location>
        <begin position="1118"/>
        <end position="1133"/>
    </location>
</feature>
<gene>
    <name evidence="2" type="ORF">PFISCL1PPCAC_9416</name>
</gene>
<organism evidence="2 3">
    <name type="scientific">Pristionchus fissidentatus</name>
    <dbReference type="NCBI Taxonomy" id="1538716"/>
    <lineage>
        <taxon>Eukaryota</taxon>
        <taxon>Metazoa</taxon>
        <taxon>Ecdysozoa</taxon>
        <taxon>Nematoda</taxon>
        <taxon>Chromadorea</taxon>
        <taxon>Rhabditida</taxon>
        <taxon>Rhabditina</taxon>
        <taxon>Diplogasteromorpha</taxon>
        <taxon>Diplogasteroidea</taxon>
        <taxon>Neodiplogasteridae</taxon>
        <taxon>Pristionchus</taxon>
    </lineage>
</organism>
<feature type="non-terminal residue" evidence="2">
    <location>
        <position position="1"/>
    </location>
</feature>
<feature type="compositionally biased region" description="Low complexity" evidence="1">
    <location>
        <begin position="1202"/>
        <end position="1221"/>
    </location>
</feature>
<name>A0AAV5VI47_9BILA</name>
<dbReference type="EMBL" id="BTSY01000003">
    <property type="protein sequence ID" value="GMT18119.1"/>
    <property type="molecule type" value="Genomic_DNA"/>
</dbReference>
<proteinExistence type="predicted"/>
<evidence type="ECO:0000313" key="3">
    <source>
        <dbReference type="Proteomes" id="UP001432322"/>
    </source>
</evidence>
<feature type="compositionally biased region" description="Pro residues" evidence="1">
    <location>
        <begin position="1072"/>
        <end position="1085"/>
    </location>
</feature>
<feature type="compositionally biased region" description="Basic and acidic residues" evidence="1">
    <location>
        <begin position="873"/>
        <end position="896"/>
    </location>
</feature>
<feature type="compositionally biased region" description="Basic and acidic residues" evidence="1">
    <location>
        <begin position="450"/>
        <end position="464"/>
    </location>
</feature>
<evidence type="ECO:0000313" key="2">
    <source>
        <dbReference type="EMBL" id="GMT18119.1"/>
    </source>
</evidence>
<comment type="caution">
    <text evidence="2">The sequence shown here is derived from an EMBL/GenBank/DDBJ whole genome shotgun (WGS) entry which is preliminary data.</text>
</comment>
<feature type="region of interest" description="Disordered" evidence="1">
    <location>
        <begin position="328"/>
        <end position="658"/>
    </location>
</feature>
<feature type="region of interest" description="Disordered" evidence="1">
    <location>
        <begin position="1202"/>
        <end position="1228"/>
    </location>
</feature>
<feature type="region of interest" description="Disordered" evidence="1">
    <location>
        <begin position="1004"/>
        <end position="1086"/>
    </location>
</feature>
<feature type="compositionally biased region" description="Basic and acidic residues" evidence="1">
    <location>
        <begin position="360"/>
        <end position="392"/>
    </location>
</feature>
<feature type="region of interest" description="Disordered" evidence="1">
    <location>
        <begin position="777"/>
        <end position="917"/>
    </location>
</feature>
<feature type="compositionally biased region" description="Basic and acidic residues" evidence="1">
    <location>
        <begin position="329"/>
        <end position="339"/>
    </location>
</feature>
<feature type="compositionally biased region" description="Low complexity" evidence="1">
    <location>
        <begin position="1050"/>
        <end position="1062"/>
    </location>
</feature>
<feature type="compositionally biased region" description="Acidic residues" evidence="1">
    <location>
        <begin position="632"/>
        <end position="649"/>
    </location>
</feature>
<reference evidence="2" key="1">
    <citation type="submission" date="2023-10" db="EMBL/GenBank/DDBJ databases">
        <title>Genome assembly of Pristionchus species.</title>
        <authorList>
            <person name="Yoshida K."/>
            <person name="Sommer R.J."/>
        </authorList>
    </citation>
    <scope>NUCLEOTIDE SEQUENCE</scope>
    <source>
        <strain evidence="2">RS5133</strain>
    </source>
</reference>
<feature type="compositionally biased region" description="Low complexity" evidence="1">
    <location>
        <begin position="831"/>
        <end position="859"/>
    </location>
</feature>
<feature type="region of interest" description="Disordered" evidence="1">
    <location>
        <begin position="1099"/>
        <end position="1164"/>
    </location>
</feature>
<feature type="compositionally biased region" description="Acidic residues" evidence="1">
    <location>
        <begin position="817"/>
        <end position="830"/>
    </location>
</feature>
<dbReference type="AlphaFoldDB" id="A0AAV5VI47"/>